<comment type="catalytic activity">
    <reaction evidence="9">
        <text>a ribonucleoside 3'-phosphate + H2O = a ribonucleoside + phosphate</text>
        <dbReference type="Rhea" id="RHEA:10144"/>
        <dbReference type="ChEBI" id="CHEBI:13197"/>
        <dbReference type="ChEBI" id="CHEBI:15377"/>
        <dbReference type="ChEBI" id="CHEBI:18254"/>
        <dbReference type="ChEBI" id="CHEBI:43474"/>
        <dbReference type="EC" id="3.1.3.6"/>
    </reaction>
</comment>
<dbReference type="PANTHER" id="PTHR30457">
    <property type="entry name" value="5'-NUCLEOTIDASE SURE"/>
    <property type="match status" value="1"/>
</dbReference>
<evidence type="ECO:0000256" key="7">
    <source>
        <dbReference type="ARBA" id="ARBA00022741"/>
    </source>
</evidence>
<dbReference type="NCBIfam" id="TIGR00087">
    <property type="entry name" value="surE"/>
    <property type="match status" value="1"/>
</dbReference>
<accession>A0A7H4NXX6</accession>
<keyword evidence="5 9" id="KW-0963">Cytoplasm</keyword>
<evidence type="ECO:0000313" key="12">
    <source>
        <dbReference type="Proteomes" id="UP000254571"/>
    </source>
</evidence>
<name>A0A7H4NXX6_9ENTR</name>
<evidence type="ECO:0000256" key="6">
    <source>
        <dbReference type="ARBA" id="ARBA00022723"/>
    </source>
</evidence>
<dbReference type="GO" id="GO:0005737">
    <property type="term" value="C:cytoplasm"/>
    <property type="evidence" value="ECO:0007669"/>
    <property type="project" value="UniProtKB-SubCell"/>
</dbReference>
<feature type="binding site" evidence="9">
    <location>
        <position position="89"/>
    </location>
    <ligand>
        <name>a divalent metal cation</name>
        <dbReference type="ChEBI" id="CHEBI:60240"/>
    </ligand>
</feature>
<evidence type="ECO:0000313" key="11">
    <source>
        <dbReference type="EMBL" id="STW05041.1"/>
    </source>
</evidence>
<feature type="binding site" evidence="9">
    <location>
        <position position="36"/>
    </location>
    <ligand>
        <name>a divalent metal cation</name>
        <dbReference type="ChEBI" id="CHEBI:60240"/>
    </ligand>
</feature>
<evidence type="ECO:0000259" key="10">
    <source>
        <dbReference type="Pfam" id="PF01975"/>
    </source>
</evidence>
<dbReference type="GO" id="GO:0046872">
    <property type="term" value="F:metal ion binding"/>
    <property type="evidence" value="ECO:0007669"/>
    <property type="project" value="UniProtKB-UniRule"/>
</dbReference>
<dbReference type="EMBL" id="UGMX01000002">
    <property type="protein sequence ID" value="STW05041.1"/>
    <property type="molecule type" value="Genomic_DNA"/>
</dbReference>
<comment type="subcellular location">
    <subcellularLocation>
        <location evidence="3 9">Cytoplasm</location>
    </subcellularLocation>
</comment>
<dbReference type="Pfam" id="PF01975">
    <property type="entry name" value="SurE"/>
    <property type="match status" value="1"/>
</dbReference>
<dbReference type="FunFam" id="3.40.1210.10:FF:000001">
    <property type="entry name" value="5'/3'-nucleotidase SurE"/>
    <property type="match status" value="1"/>
</dbReference>
<comment type="cofactor">
    <cofactor evidence="2">
        <name>Mg(2+)</name>
        <dbReference type="ChEBI" id="CHEBI:18420"/>
    </cofactor>
</comment>
<keyword evidence="7 9" id="KW-0547">Nucleotide-binding</keyword>
<comment type="caution">
    <text evidence="11">The sequence shown here is derived from an EMBL/GenBank/DDBJ whole genome shotgun (WGS) entry which is preliminary data.</text>
</comment>
<dbReference type="InterPro" id="IPR036523">
    <property type="entry name" value="SurE-like_sf"/>
</dbReference>
<feature type="binding site" evidence="9">
    <location>
        <position position="5"/>
    </location>
    <ligand>
        <name>a divalent metal cation</name>
        <dbReference type="ChEBI" id="CHEBI:60240"/>
    </ligand>
</feature>
<dbReference type="EC" id="3.6.1.11" evidence="9"/>
<evidence type="ECO:0000256" key="2">
    <source>
        <dbReference type="ARBA" id="ARBA00001946"/>
    </source>
</evidence>
<dbReference type="NCBIfam" id="NF001488">
    <property type="entry name" value="PRK00346.1-1"/>
    <property type="match status" value="1"/>
</dbReference>
<dbReference type="SUPFAM" id="SSF64167">
    <property type="entry name" value="SurE-like"/>
    <property type="match status" value="1"/>
</dbReference>
<dbReference type="EC" id="3.1.3.6" evidence="9"/>
<dbReference type="InterPro" id="IPR030048">
    <property type="entry name" value="SurE"/>
</dbReference>
<dbReference type="InterPro" id="IPR002828">
    <property type="entry name" value="SurE-like_Pase/nucleotidase"/>
</dbReference>
<evidence type="ECO:0000256" key="1">
    <source>
        <dbReference type="ARBA" id="ARBA00000815"/>
    </source>
</evidence>
<dbReference type="GO" id="GO:0004309">
    <property type="term" value="F:exopolyphosphatase activity"/>
    <property type="evidence" value="ECO:0007669"/>
    <property type="project" value="UniProtKB-UniRule"/>
</dbReference>
<evidence type="ECO:0000256" key="4">
    <source>
        <dbReference type="ARBA" id="ARBA00011062"/>
    </source>
</evidence>
<evidence type="ECO:0000256" key="5">
    <source>
        <dbReference type="ARBA" id="ARBA00022490"/>
    </source>
</evidence>
<feature type="binding site" evidence="9">
    <location>
        <position position="6"/>
    </location>
    <ligand>
        <name>a divalent metal cation</name>
        <dbReference type="ChEBI" id="CHEBI:60240"/>
    </ligand>
</feature>
<organism evidence="11 12">
    <name type="scientific">Klebsiella grimontii</name>
    <dbReference type="NCBI Taxonomy" id="2058152"/>
    <lineage>
        <taxon>Bacteria</taxon>
        <taxon>Pseudomonadati</taxon>
        <taxon>Pseudomonadota</taxon>
        <taxon>Gammaproteobacteria</taxon>
        <taxon>Enterobacterales</taxon>
        <taxon>Enterobacteriaceae</taxon>
        <taxon>Klebsiella/Raoultella group</taxon>
        <taxon>Klebsiella</taxon>
    </lineage>
</organism>
<dbReference type="PANTHER" id="PTHR30457:SF12">
    <property type="entry name" value="5'_3'-NUCLEOTIDASE SURE"/>
    <property type="match status" value="1"/>
</dbReference>
<proteinExistence type="inferred from homology"/>
<evidence type="ECO:0000256" key="9">
    <source>
        <dbReference type="HAMAP-Rule" id="MF_00060"/>
    </source>
</evidence>
<protein>
    <recommendedName>
        <fullName evidence="9">5'/3'-nucleotidase SurE</fullName>
        <ecNumber evidence="9">3.1.3.5</ecNumber>
        <ecNumber evidence="9">3.1.3.6</ecNumber>
    </recommendedName>
    <alternativeName>
        <fullName evidence="9">Exopolyphosphatase</fullName>
        <ecNumber evidence="9">3.6.1.11</ecNumber>
    </alternativeName>
    <alternativeName>
        <fullName evidence="9">Nucleoside monophosphate phosphohydrolase</fullName>
    </alternativeName>
</protein>
<keyword evidence="6 9" id="KW-0479">Metal-binding</keyword>
<evidence type="ECO:0000256" key="8">
    <source>
        <dbReference type="ARBA" id="ARBA00022801"/>
    </source>
</evidence>
<dbReference type="GO" id="GO:0008253">
    <property type="term" value="F:5'-nucleotidase activity"/>
    <property type="evidence" value="ECO:0007669"/>
    <property type="project" value="UniProtKB-UniRule"/>
</dbReference>
<dbReference type="Proteomes" id="UP000254571">
    <property type="component" value="Unassembled WGS sequence"/>
</dbReference>
<comment type="function">
    <text evidence="9">Nucleotidase with a broad substrate specificity as it can dephosphorylate various ribo- and deoxyribonucleoside 5'-monophosphates and ribonucleoside 3'-monophosphates with highest affinity to 3'-AMP. Also hydrolyzes polyphosphate (exopolyphosphatase activity) with the preference for short-chain-length substrates (P20-25). Might be involved in the regulation of dNTP and NTP pools, and in the turnover of 3'-mononucleotides produced by numerous intracellular RNases (T1, T2, and F) during the degradation of various RNAs.</text>
</comment>
<dbReference type="GO" id="GO:0008254">
    <property type="term" value="F:3'-nucleotidase activity"/>
    <property type="evidence" value="ECO:0007669"/>
    <property type="project" value="UniProtKB-UniRule"/>
</dbReference>
<evidence type="ECO:0000256" key="3">
    <source>
        <dbReference type="ARBA" id="ARBA00004496"/>
    </source>
</evidence>
<comment type="cofactor">
    <cofactor evidence="9">
        <name>a divalent metal cation</name>
        <dbReference type="ChEBI" id="CHEBI:60240"/>
    </cofactor>
    <text evidence="9">Binds 1 divalent metal cation per subunit.</text>
</comment>
<dbReference type="HAMAP" id="MF_00060">
    <property type="entry name" value="SurE"/>
    <property type="match status" value="1"/>
</dbReference>
<comment type="catalytic activity">
    <reaction evidence="9">
        <text>[phosphate](n) + H2O = [phosphate](n-1) + phosphate + H(+)</text>
        <dbReference type="Rhea" id="RHEA:21528"/>
        <dbReference type="Rhea" id="RHEA-COMP:9859"/>
        <dbReference type="Rhea" id="RHEA-COMP:14279"/>
        <dbReference type="ChEBI" id="CHEBI:15377"/>
        <dbReference type="ChEBI" id="CHEBI:15378"/>
        <dbReference type="ChEBI" id="CHEBI:16838"/>
        <dbReference type="ChEBI" id="CHEBI:43474"/>
        <dbReference type="EC" id="3.6.1.11"/>
    </reaction>
</comment>
<sequence>MLSNDDGIHAPGIQTLAKALREFAEVQIVAPDRNRSGASNSLTLESSLRTFTFDNGDIAVQMGHPDGLCLPRRERPDAAASGYCGLRINAGPNLGDDVIYSGTVAAAMEGRHLGFPALAVSLNGYQHYDTAAAVTCSILRALSREPLRTGRILNINVPDLPLEQIKGIRVTRCGSRHPSDQVIPQKDPRGNTLVLDWTSGREVRRRPDTDFAAVDEGYVSVTPLHVDLTAHGAHEVVSGWLDRVGVDTQW</sequence>
<feature type="domain" description="Survival protein SurE-like phosphatase/nucleotidase" evidence="10">
    <location>
        <begin position="1"/>
        <end position="178"/>
    </location>
</feature>
<dbReference type="Gene3D" id="3.40.1210.10">
    <property type="entry name" value="Survival protein SurE-like phosphatase/nucleotidase"/>
    <property type="match status" value="1"/>
</dbReference>
<comment type="similarity">
    <text evidence="4 9">Belongs to the SurE nucleotidase family.</text>
</comment>
<dbReference type="GO" id="GO:0000166">
    <property type="term" value="F:nucleotide binding"/>
    <property type="evidence" value="ECO:0007669"/>
    <property type="project" value="UniProtKB-KW"/>
</dbReference>
<comment type="catalytic activity">
    <reaction evidence="1 9">
        <text>a ribonucleoside 5'-phosphate + H2O = a ribonucleoside + phosphate</text>
        <dbReference type="Rhea" id="RHEA:12484"/>
        <dbReference type="ChEBI" id="CHEBI:15377"/>
        <dbReference type="ChEBI" id="CHEBI:18254"/>
        <dbReference type="ChEBI" id="CHEBI:43474"/>
        <dbReference type="ChEBI" id="CHEBI:58043"/>
        <dbReference type="EC" id="3.1.3.5"/>
    </reaction>
</comment>
<gene>
    <name evidence="11" type="primary">surE_1</name>
    <name evidence="9" type="synonym">surE</name>
    <name evidence="11" type="ORF">NCTC9149_01407</name>
</gene>
<dbReference type="AlphaFoldDB" id="A0A7H4NXX6"/>
<dbReference type="EC" id="3.1.3.5" evidence="9"/>
<reference evidence="11 12" key="1">
    <citation type="submission" date="2018-06" db="EMBL/GenBank/DDBJ databases">
        <authorList>
            <consortium name="Pathogen Informatics"/>
            <person name="Doyle S."/>
        </authorList>
    </citation>
    <scope>NUCLEOTIDE SEQUENCE [LARGE SCALE GENOMIC DNA]</scope>
    <source>
        <strain evidence="11 12">NCTC9149</strain>
    </source>
</reference>
<keyword evidence="8 9" id="KW-0378">Hydrolase</keyword>